<feature type="compositionally biased region" description="Low complexity" evidence="1">
    <location>
        <begin position="53"/>
        <end position="73"/>
    </location>
</feature>
<evidence type="ECO:0000313" key="3">
    <source>
        <dbReference type="RefSeq" id="XP_010277624.1"/>
    </source>
</evidence>
<evidence type="ECO:0000313" key="2">
    <source>
        <dbReference type="Proteomes" id="UP000189703"/>
    </source>
</evidence>
<proteinExistence type="predicted"/>
<feature type="region of interest" description="Disordered" evidence="1">
    <location>
        <begin position="155"/>
        <end position="182"/>
    </location>
</feature>
<dbReference type="OrthoDB" id="1746563at2759"/>
<sequence length="315" mass="36661">MEGSVEDFGAADSCEIADREESIYRLMISFQENSTTAPPVEFADDSAVPPFPTSTASSVSSFSASASSSSSSVGSEKIREVSDNVINQDDQFLKEAMQIPGEQLSEPSIGICNNIKTKSSRTDAQRERRRLLQRIRRQQMTDEQRRILLERRRQKKLNEQQRESHRVRNRLRHRSLTDEQRKRINEARRRRMQSLTDEQRECINEARRRRRQSLTAEQREHVNEARRKRRQVLHANKEEWEVHNEINGPYQHDGSSLRLQSIVGLNMLEQSRPNEGAIQILVTEGRIRLTELRRRARCTIHAPMQSINMESCIEE</sequence>
<name>A0A1U8BKB2_NELNU</name>
<evidence type="ECO:0000256" key="1">
    <source>
        <dbReference type="SAM" id="MobiDB-lite"/>
    </source>
</evidence>
<accession>A0A1U8BKB2</accession>
<organism evidence="2 3">
    <name type="scientific">Nelumbo nucifera</name>
    <name type="common">Sacred lotus</name>
    <dbReference type="NCBI Taxonomy" id="4432"/>
    <lineage>
        <taxon>Eukaryota</taxon>
        <taxon>Viridiplantae</taxon>
        <taxon>Streptophyta</taxon>
        <taxon>Embryophyta</taxon>
        <taxon>Tracheophyta</taxon>
        <taxon>Spermatophyta</taxon>
        <taxon>Magnoliopsida</taxon>
        <taxon>Proteales</taxon>
        <taxon>Nelumbonaceae</taxon>
        <taxon>Nelumbo</taxon>
    </lineage>
</organism>
<feature type="compositionally biased region" description="Basic and acidic residues" evidence="1">
    <location>
        <begin position="155"/>
        <end position="166"/>
    </location>
</feature>
<dbReference type="InParanoid" id="A0A1U8BKB2"/>
<dbReference type="KEGG" id="nnu:104612015"/>
<gene>
    <name evidence="3" type="primary">LOC104612015</name>
</gene>
<dbReference type="AlphaFoldDB" id="A0A1U8BKB2"/>
<dbReference type="GeneID" id="104612015"/>
<keyword evidence="2" id="KW-1185">Reference proteome</keyword>
<dbReference type="Proteomes" id="UP000189703">
    <property type="component" value="Unplaced"/>
</dbReference>
<reference evidence="3" key="1">
    <citation type="submission" date="2025-08" db="UniProtKB">
        <authorList>
            <consortium name="RefSeq"/>
        </authorList>
    </citation>
    <scope>IDENTIFICATION</scope>
</reference>
<dbReference type="RefSeq" id="XP_010277624.1">
    <property type="nucleotide sequence ID" value="XM_010279322.2"/>
</dbReference>
<protein>
    <submittedName>
        <fullName evidence="3">Corepressor interacting with RBPJ 1-like isoform X1</fullName>
    </submittedName>
</protein>
<feature type="region of interest" description="Disordered" evidence="1">
    <location>
        <begin position="37"/>
        <end position="81"/>
    </location>
</feature>